<dbReference type="PANTHER" id="PTHR16515">
    <property type="entry name" value="PR DOMAIN ZINC FINGER PROTEIN"/>
    <property type="match status" value="1"/>
</dbReference>
<dbReference type="InterPro" id="IPR001214">
    <property type="entry name" value="SET_dom"/>
</dbReference>
<evidence type="ECO:0000256" key="2">
    <source>
        <dbReference type="ARBA" id="ARBA00022723"/>
    </source>
</evidence>
<feature type="domain" description="C2H2-type" evidence="11">
    <location>
        <begin position="1236"/>
        <end position="1264"/>
    </location>
</feature>
<keyword evidence="7" id="KW-0804">Transcription</keyword>
<dbReference type="SUPFAM" id="SSF57667">
    <property type="entry name" value="beta-beta-alpha zinc fingers"/>
    <property type="match status" value="2"/>
</dbReference>
<feature type="compositionally biased region" description="Basic and acidic residues" evidence="10">
    <location>
        <begin position="1654"/>
        <end position="1674"/>
    </location>
</feature>
<evidence type="ECO:0000256" key="7">
    <source>
        <dbReference type="ARBA" id="ARBA00023163"/>
    </source>
</evidence>
<dbReference type="Gene3D" id="2.170.270.10">
    <property type="entry name" value="SET domain"/>
    <property type="match status" value="1"/>
</dbReference>
<evidence type="ECO:0000313" key="14">
    <source>
        <dbReference type="RefSeq" id="XP_006818334.1"/>
    </source>
</evidence>
<feature type="compositionally biased region" description="Basic residues" evidence="10">
    <location>
        <begin position="490"/>
        <end position="500"/>
    </location>
</feature>
<evidence type="ECO:0000256" key="8">
    <source>
        <dbReference type="ARBA" id="ARBA00023242"/>
    </source>
</evidence>
<gene>
    <name evidence="14" type="primary">LOC100371678</name>
</gene>
<feature type="region of interest" description="Disordered" evidence="10">
    <location>
        <begin position="1058"/>
        <end position="1134"/>
    </location>
</feature>
<dbReference type="PANTHER" id="PTHR16515:SF66">
    <property type="entry name" value="C2H2-TYPE DOMAIN-CONTAINING PROTEIN"/>
    <property type="match status" value="1"/>
</dbReference>
<feature type="domain" description="C2H2-type" evidence="11">
    <location>
        <begin position="1341"/>
        <end position="1369"/>
    </location>
</feature>
<dbReference type="PROSITE" id="PS50157">
    <property type="entry name" value="ZINC_FINGER_C2H2_2"/>
    <property type="match status" value="6"/>
</dbReference>
<evidence type="ECO:0000259" key="11">
    <source>
        <dbReference type="PROSITE" id="PS50157"/>
    </source>
</evidence>
<feature type="compositionally biased region" description="Basic residues" evidence="10">
    <location>
        <begin position="512"/>
        <end position="524"/>
    </location>
</feature>
<dbReference type="InterPro" id="IPR036236">
    <property type="entry name" value="Znf_C2H2_sf"/>
</dbReference>
<keyword evidence="6" id="KW-0805">Transcription regulation</keyword>
<dbReference type="SMART" id="SM00355">
    <property type="entry name" value="ZnF_C2H2"/>
    <property type="match status" value="6"/>
</dbReference>
<feature type="compositionally biased region" description="Acidic residues" evidence="10">
    <location>
        <begin position="1061"/>
        <end position="1077"/>
    </location>
</feature>
<name>A0ABM0ME93_SACKO</name>
<evidence type="ECO:0000256" key="6">
    <source>
        <dbReference type="ARBA" id="ARBA00023015"/>
    </source>
</evidence>
<keyword evidence="4 9" id="KW-0863">Zinc-finger</keyword>
<feature type="domain" description="C2H2-type" evidence="11">
    <location>
        <begin position="1426"/>
        <end position="1454"/>
    </location>
</feature>
<keyword evidence="3" id="KW-0677">Repeat</keyword>
<dbReference type="Proteomes" id="UP000694865">
    <property type="component" value="Unplaced"/>
</dbReference>
<feature type="domain" description="C2H2-type" evidence="11">
    <location>
        <begin position="1482"/>
        <end position="1510"/>
    </location>
</feature>
<evidence type="ECO:0000256" key="3">
    <source>
        <dbReference type="ARBA" id="ARBA00022737"/>
    </source>
</evidence>
<feature type="region of interest" description="Disordered" evidence="10">
    <location>
        <begin position="1796"/>
        <end position="1854"/>
    </location>
</feature>
<feature type="compositionally biased region" description="Polar residues" evidence="10">
    <location>
        <begin position="1808"/>
        <end position="1817"/>
    </location>
</feature>
<evidence type="ECO:0000256" key="9">
    <source>
        <dbReference type="PROSITE-ProRule" id="PRU00042"/>
    </source>
</evidence>
<feature type="region of interest" description="Disordered" evidence="10">
    <location>
        <begin position="1645"/>
        <end position="1713"/>
    </location>
</feature>
<feature type="region of interest" description="Disordered" evidence="10">
    <location>
        <begin position="1579"/>
        <end position="1625"/>
    </location>
</feature>
<evidence type="ECO:0000256" key="1">
    <source>
        <dbReference type="ARBA" id="ARBA00004123"/>
    </source>
</evidence>
<dbReference type="CDD" id="cd19188">
    <property type="entry name" value="PR-SET_PRDM2"/>
    <property type="match status" value="1"/>
</dbReference>
<feature type="domain" description="C2H2-type" evidence="11">
    <location>
        <begin position="1370"/>
        <end position="1397"/>
    </location>
</feature>
<feature type="domain" description="SET" evidence="12">
    <location>
        <begin position="12"/>
        <end position="126"/>
    </location>
</feature>
<evidence type="ECO:0000256" key="4">
    <source>
        <dbReference type="ARBA" id="ARBA00022771"/>
    </source>
</evidence>
<evidence type="ECO:0000259" key="12">
    <source>
        <dbReference type="PROSITE" id="PS50280"/>
    </source>
</evidence>
<keyword evidence="13" id="KW-1185">Reference proteome</keyword>
<feature type="domain" description="C2H2-type" evidence="11">
    <location>
        <begin position="1398"/>
        <end position="1425"/>
    </location>
</feature>
<reference evidence="14" key="1">
    <citation type="submission" date="2025-08" db="UniProtKB">
        <authorList>
            <consortium name="RefSeq"/>
        </authorList>
    </citation>
    <scope>IDENTIFICATION</scope>
    <source>
        <tissue evidence="14">Testes</tissue>
    </source>
</reference>
<dbReference type="Gene3D" id="3.30.160.60">
    <property type="entry name" value="Classic Zinc Finger"/>
    <property type="match status" value="4"/>
</dbReference>
<feature type="compositionally biased region" description="Low complexity" evidence="10">
    <location>
        <begin position="1839"/>
        <end position="1854"/>
    </location>
</feature>
<dbReference type="InterPro" id="IPR046341">
    <property type="entry name" value="SET_dom_sf"/>
</dbReference>
<keyword evidence="5" id="KW-0862">Zinc</keyword>
<accession>A0ABM0ME93</accession>
<dbReference type="GeneID" id="100371678"/>
<dbReference type="SUPFAM" id="SSF82199">
    <property type="entry name" value="SET domain"/>
    <property type="match status" value="1"/>
</dbReference>
<dbReference type="Pfam" id="PF00096">
    <property type="entry name" value="zf-C2H2"/>
    <property type="match status" value="3"/>
</dbReference>
<keyword evidence="2" id="KW-0479">Metal-binding</keyword>
<dbReference type="InterPro" id="IPR050331">
    <property type="entry name" value="Zinc_finger"/>
</dbReference>
<feature type="region of interest" description="Disordered" evidence="10">
    <location>
        <begin position="602"/>
        <end position="627"/>
    </location>
</feature>
<feature type="region of interest" description="Disordered" evidence="10">
    <location>
        <begin position="150"/>
        <end position="229"/>
    </location>
</feature>
<evidence type="ECO:0000256" key="5">
    <source>
        <dbReference type="ARBA" id="ARBA00022833"/>
    </source>
</evidence>
<comment type="subcellular location">
    <subcellularLocation>
        <location evidence="1">Nucleus</location>
    </subcellularLocation>
</comment>
<dbReference type="RefSeq" id="XP_006818334.1">
    <property type="nucleotide sequence ID" value="XM_006818271.1"/>
</dbReference>
<feature type="region of interest" description="Disordered" evidence="10">
    <location>
        <begin position="352"/>
        <end position="470"/>
    </location>
</feature>
<feature type="compositionally biased region" description="Basic and acidic residues" evidence="10">
    <location>
        <begin position="184"/>
        <end position="199"/>
    </location>
</feature>
<feature type="region of interest" description="Disordered" evidence="10">
    <location>
        <begin position="487"/>
        <end position="557"/>
    </location>
</feature>
<dbReference type="SMART" id="SM00317">
    <property type="entry name" value="SET"/>
    <property type="match status" value="1"/>
</dbReference>
<dbReference type="InterPro" id="IPR044414">
    <property type="entry name" value="PRDM2_PR-SET"/>
</dbReference>
<feature type="compositionally biased region" description="Polar residues" evidence="10">
    <location>
        <begin position="1082"/>
        <end position="1096"/>
    </location>
</feature>
<dbReference type="PROSITE" id="PS00028">
    <property type="entry name" value="ZINC_FINGER_C2H2_1"/>
    <property type="match status" value="6"/>
</dbReference>
<feature type="compositionally biased region" description="Basic and acidic residues" evidence="10">
    <location>
        <begin position="1104"/>
        <end position="1134"/>
    </location>
</feature>
<evidence type="ECO:0000313" key="13">
    <source>
        <dbReference type="Proteomes" id="UP000694865"/>
    </source>
</evidence>
<keyword evidence="8" id="KW-0539">Nucleus</keyword>
<dbReference type="PROSITE" id="PS50280">
    <property type="entry name" value="SET"/>
    <property type="match status" value="1"/>
</dbReference>
<organism evidence="13 14">
    <name type="scientific">Saccoglossus kowalevskii</name>
    <name type="common">Acorn worm</name>
    <dbReference type="NCBI Taxonomy" id="10224"/>
    <lineage>
        <taxon>Eukaryota</taxon>
        <taxon>Metazoa</taxon>
        <taxon>Hemichordata</taxon>
        <taxon>Enteropneusta</taxon>
        <taxon>Harrimaniidae</taxon>
        <taxon>Saccoglossus</taxon>
    </lineage>
</organism>
<sequence>MEVVAPNMNIPALCQFKPSSVEENKIGVWAKHQIKAETQFGPYEGEKKKVSDTCDPYYSWEIKGPKGRRLFCIDASDPKKSNWMRYIKCARYYEEQNIVAVQHEKQIYYKTIKDINANEELLGWYSAPFDSMGDGSTMCTTEASTSKKRFTCEKGEGTESSELADQEDVKGPKIKPVLGKKSKTFSDPKAACKSDEQHTSQKTAKWSNKDEKSSNKRKRKGADSEDAKVMKKIKKLKTNVGKGAKAKDKKVLGKGKQILISIGAKKKKMQDKKSVKYSLKKIGKITSIKEKVAKHASKMKSVKAVEGVKLSVGKKTAKSKLTKQTGAAGHEKAMAKLGKQVVQLKIPKLSTGTDLEKKGTSKKQLGKAKISSTAGSSGKAAKHKKIAEGDKKSGKIKKQIAKKKTESSTGHPGKIAKQSAKIKTVKQATDSSAKKTAKLKKLKPANVGKFKSQTAKVEVKKPGRKMGKGSAVRKLVNINRKKMFLPTLKSKTKGIGRRTRSNASSFAGKQLTVRKRKIPSHKKKDSASAKLAKKSVDTTDETNETPLSSCSGDEGVTSAVMDDTYRKENEGMQTEKDMEDYPYDHREVAEKITDIIAEEMPYAEEEDSINSNDKLSNNKENDTDSVGSDIIEGVQDVPLNMDINNAKENNSVSDVDDIPDDIVTSTGEDSMNDNMKQCSEVLKDIILDIQNSEKNLAVDSNEQNLIHGDANETVCISVLKENKTEGMTLEVDDVHVEEPREELAMDDLPELDKNVEIGGLYEDCDDDYRMPILERVAADFNVNLFTRGDDTDIRVTQSITSYLNPENTNKEEGITNMDMKTEIYKCQNHITHVDIKKENDNQPTEAPKTIDPPSKCDNITYDEKCDHPVSQCMKAESPNQPNNGSMYFKNKMHANIFVSTQDNQYETEDMCESESQEINHSETNNLRIDEVEPANEHPFNVNEEGDLNSACEEEEPVTPSSNPVLLVNEERDHDGVSEEPTTLSKEHLLTVNKKGDDSVCENKEPAVASIDPALTVDEMENSDEHDIVDESEKEHEVIEEIANNDDVLGIAHTAIDNYSYDNDDDDIDDDENDDGIDENSIQEGDSNSEGMPTNQHPVVIDNVNMHDDSDSKDDMCGDNKDDVFASSGEKTDKDIANDELEENSLDNHSIEKMESKDNNDECTGTKVVNEQSGFDSSEIVVFKKGWSGRHNFPKVYLPVQLDDSGKPIIYSDFREFRIDVNLTNKKVRGKRRKSYYKCQVCPCAVEFQHSLKRHYFNHHVQEKYKSIEPTKRPVKVAHQREKIRTRGTSFDEERRKRAHIFKDKAKVDEERFLSTEMGFQVESKARFRKAFHQETDTDRVFSCKICGKRLKSNKRLSNHMMMSHPQQYKLNCPKCSRHFLCQQSLERHLLLHSGVKPFSCRYCGKAFSTSTNARRHEKLHSGFRPHRCEECKITFIHATELQRHVSSNHGEFKALQSKFRIPVKTLEDDVIELPVHAPGEEHECPLCGKIFYKASSLKRHASHAHKHVQTRMAERKVENQAPDGYIEATDLSDTVPDKISQYLDGKIIPPEDEIGHVPTGVSQIRISNVHHISSFDDYASDEDSTAVGNAEDCESDDSNTSFTHGTEDCNLSGKSPGGQNEPHHIDNLMKNKSIKTNRISHLPEERFTGQSSNHTDHTQTVESIKKQNEIDIRKPPSALTRPPFRGSSGPKDFNPALLKRNKTSEGVSSSSQVMVTKETKECAEQGYSMVSNAKSVPSITQSSRHAGQSLQQFRSHPQNTAIDTKVVSSKMQASIQRVRSIAALKQLQYARAKAAAAQRTVTPKMPTGATSQASSTARPILQPRPIQAAPAVPSTGNVQFSSSTNRSTQQSTKF</sequence>
<evidence type="ECO:0000256" key="10">
    <source>
        <dbReference type="SAM" id="MobiDB-lite"/>
    </source>
</evidence>
<feature type="compositionally biased region" description="Low complexity" evidence="10">
    <location>
        <begin position="367"/>
        <end position="379"/>
    </location>
</feature>
<proteinExistence type="predicted"/>
<protein>
    <submittedName>
        <fullName evidence="14">Uncharacterized protein LOC100371678</fullName>
    </submittedName>
</protein>
<feature type="compositionally biased region" description="Polar residues" evidence="10">
    <location>
        <begin position="1704"/>
        <end position="1713"/>
    </location>
</feature>
<dbReference type="Pfam" id="PF21549">
    <property type="entry name" value="PRDM2_PR"/>
    <property type="match status" value="1"/>
</dbReference>
<dbReference type="InterPro" id="IPR013087">
    <property type="entry name" value="Znf_C2H2_type"/>
</dbReference>